<dbReference type="OMA" id="ECCMESE"/>
<dbReference type="HOGENOM" id="CLU_027764_3_2_1"/>
<reference evidence="3" key="1">
    <citation type="journal article" date="2006" name="Science">
        <title>Phytophthora genome sequences uncover evolutionary origins and mechanisms of pathogenesis.</title>
        <authorList>
            <person name="Tyler B.M."/>
            <person name="Tripathy S."/>
            <person name="Zhang X."/>
            <person name="Dehal P."/>
            <person name="Jiang R.H."/>
            <person name="Aerts A."/>
            <person name="Arredondo F.D."/>
            <person name="Baxter L."/>
            <person name="Bensasson D."/>
            <person name="Beynon J.L."/>
            <person name="Chapman J."/>
            <person name="Damasceno C.M."/>
            <person name="Dorrance A.E."/>
            <person name="Dou D."/>
            <person name="Dickerman A.W."/>
            <person name="Dubchak I.L."/>
            <person name="Garbelotto M."/>
            <person name="Gijzen M."/>
            <person name="Gordon S.G."/>
            <person name="Govers F."/>
            <person name="Grunwald N.J."/>
            <person name="Huang W."/>
            <person name="Ivors K.L."/>
            <person name="Jones R.W."/>
            <person name="Kamoun S."/>
            <person name="Krampis K."/>
            <person name="Lamour K.H."/>
            <person name="Lee M.K."/>
            <person name="McDonald W.H."/>
            <person name="Medina M."/>
            <person name="Meijer H.J."/>
            <person name="Nordberg E.K."/>
            <person name="Maclean D.J."/>
            <person name="Ospina-Giraldo M.D."/>
            <person name="Morris P.F."/>
            <person name="Phuntumart V."/>
            <person name="Putnam N.H."/>
            <person name="Rash S."/>
            <person name="Rose J.K."/>
            <person name="Sakihama Y."/>
            <person name="Salamov A.A."/>
            <person name="Savidor A."/>
            <person name="Scheuring C.F."/>
            <person name="Smith B.M."/>
            <person name="Sobral B.W."/>
            <person name="Terry A."/>
            <person name="Torto-Alalibo T.A."/>
            <person name="Win J."/>
            <person name="Xu Z."/>
            <person name="Zhang H."/>
            <person name="Grigoriev I.V."/>
            <person name="Rokhsar D.S."/>
            <person name="Boore J.L."/>
        </authorList>
    </citation>
    <scope>NUCLEOTIDE SEQUENCE [LARGE SCALE GENOMIC DNA]</scope>
    <source>
        <strain evidence="3">Pr102</strain>
    </source>
</reference>
<dbReference type="EnsemblProtists" id="Phyra82789">
    <property type="protein sequence ID" value="Phyra82789"/>
    <property type="gene ID" value="Phyra82789"/>
</dbReference>
<dbReference type="eggNOG" id="ENOG502SHH5">
    <property type="taxonomic scope" value="Eukaryota"/>
</dbReference>
<name>H3GYK1_PHYRM</name>
<dbReference type="VEuPathDB" id="FungiDB:KRP22_10532"/>
<evidence type="ECO:0000313" key="2">
    <source>
        <dbReference type="EnsemblProtists" id="Phyra82789"/>
    </source>
</evidence>
<dbReference type="AlphaFoldDB" id="H3GYK1"/>
<dbReference type="InParanoid" id="H3GYK1"/>
<organism evidence="2 3">
    <name type="scientific">Phytophthora ramorum</name>
    <name type="common">Sudden oak death agent</name>
    <dbReference type="NCBI Taxonomy" id="164328"/>
    <lineage>
        <taxon>Eukaryota</taxon>
        <taxon>Sar</taxon>
        <taxon>Stramenopiles</taxon>
        <taxon>Oomycota</taxon>
        <taxon>Peronosporomycetes</taxon>
        <taxon>Peronosporales</taxon>
        <taxon>Peronosporaceae</taxon>
        <taxon>Phytophthora</taxon>
    </lineage>
</organism>
<protein>
    <recommendedName>
        <fullName evidence="4">START domain-containing protein</fullName>
    </recommendedName>
</protein>
<accession>H3GYK1</accession>
<feature type="region of interest" description="Disordered" evidence="1">
    <location>
        <begin position="51"/>
        <end position="72"/>
    </location>
</feature>
<evidence type="ECO:0008006" key="4">
    <source>
        <dbReference type="Google" id="ProtNLM"/>
    </source>
</evidence>
<evidence type="ECO:0000313" key="3">
    <source>
        <dbReference type="Proteomes" id="UP000005238"/>
    </source>
</evidence>
<dbReference type="VEuPathDB" id="FungiDB:KRP23_78"/>
<reference evidence="2" key="2">
    <citation type="submission" date="2015-06" db="UniProtKB">
        <authorList>
            <consortium name="EnsemblProtists"/>
        </authorList>
    </citation>
    <scope>IDENTIFICATION</scope>
    <source>
        <strain evidence="2">Pr102</strain>
    </source>
</reference>
<dbReference type="Proteomes" id="UP000005238">
    <property type="component" value="Unassembled WGS sequence"/>
</dbReference>
<proteinExistence type="predicted"/>
<sequence length="409" mass="46165">MADSSFLDDVVGFLHSIDDPALSGTELVRSLDTDDALQLLDVPPLDELFPLKNKKTQQESISSSSSPAKENVVVDVRSRDAIRRSSYRQKQKAHRDGLLQQVEDLSLQLTLEQSKKEKRTPHTQVWKALANRHLQARHQAEEEHRRLHRAVEKKAKLIQDLGLLIRKRISEEQPEETIPVAKRLRKGSPDRALYEAYMKEMDGLYAQTDRVFKETILESNDEERDEFYSSPHKVDKNSTYHELVGKSSTPFAFEQVRKLIGRECCMESEPWCTKIDGPWVPEDTTIAKLRVEVGDGSALVQHCILRRYNEPGRVVLITKKFTEGEGAFAGMHSDETGWSIVRPSPVEGSIGTLLESVIRFVPFNSSRAAGSGAAVKHFADVIIRAGEDKCQMCIKMLDEMLLDEALGVC</sequence>
<evidence type="ECO:0000256" key="1">
    <source>
        <dbReference type="SAM" id="MobiDB-lite"/>
    </source>
</evidence>
<keyword evidence="3" id="KW-1185">Reference proteome</keyword>
<dbReference type="EMBL" id="DS566074">
    <property type="status" value="NOT_ANNOTATED_CDS"/>
    <property type="molecule type" value="Genomic_DNA"/>
</dbReference>